<comment type="similarity">
    <text evidence="9">Belongs to the RuvB family.</text>
</comment>
<dbReference type="Pfam" id="PF17864">
    <property type="entry name" value="AAA_lid_4"/>
    <property type="match status" value="1"/>
</dbReference>
<evidence type="ECO:0000256" key="9">
    <source>
        <dbReference type="HAMAP-Rule" id="MF_00016"/>
    </source>
</evidence>
<dbReference type="PANTHER" id="PTHR42848:SF1">
    <property type="entry name" value="HOLLIDAY JUNCTION BRANCH MIGRATION COMPLEX SUBUNIT RUVB"/>
    <property type="match status" value="1"/>
</dbReference>
<name>A0ABY7WMP2_9SPHI</name>
<dbReference type="Gene3D" id="3.40.50.300">
    <property type="entry name" value="P-loop containing nucleotide triphosphate hydrolases"/>
    <property type="match status" value="1"/>
</dbReference>
<feature type="binding site" evidence="9">
    <location>
        <begin position="131"/>
        <end position="133"/>
    </location>
    <ligand>
        <name>ATP</name>
        <dbReference type="ChEBI" id="CHEBI:30616"/>
    </ligand>
</feature>
<dbReference type="Proteomes" id="UP001221558">
    <property type="component" value="Chromosome"/>
</dbReference>
<keyword evidence="3 9" id="KW-0227">DNA damage</keyword>
<feature type="binding site" evidence="9">
    <location>
        <position position="174"/>
    </location>
    <ligand>
        <name>ATP</name>
        <dbReference type="ChEBI" id="CHEBI:30616"/>
    </ligand>
</feature>
<evidence type="ECO:0000256" key="3">
    <source>
        <dbReference type="ARBA" id="ARBA00022763"/>
    </source>
</evidence>
<feature type="region of interest" description="Small ATPAse domain (RuvB-S)" evidence="9">
    <location>
        <begin position="185"/>
        <end position="255"/>
    </location>
</feature>
<dbReference type="InterPro" id="IPR008824">
    <property type="entry name" value="RuvB-like_N"/>
</dbReference>
<keyword evidence="11" id="KW-0347">Helicase</keyword>
<comment type="subcellular location">
    <subcellularLocation>
        <location evidence="9">Cytoplasm</location>
    </subcellularLocation>
</comment>
<feature type="binding site" evidence="9">
    <location>
        <position position="313"/>
    </location>
    <ligand>
        <name>DNA</name>
        <dbReference type="ChEBI" id="CHEBI:16991"/>
    </ligand>
</feature>
<dbReference type="SUPFAM" id="SSF52540">
    <property type="entry name" value="P-loop containing nucleoside triphosphate hydrolases"/>
    <property type="match status" value="1"/>
</dbReference>
<organism evidence="11 12">
    <name type="scientific">Sphingobacterium oryzagri</name>
    <dbReference type="NCBI Taxonomy" id="3025669"/>
    <lineage>
        <taxon>Bacteria</taxon>
        <taxon>Pseudomonadati</taxon>
        <taxon>Bacteroidota</taxon>
        <taxon>Sphingobacteriia</taxon>
        <taxon>Sphingobacteriales</taxon>
        <taxon>Sphingobacteriaceae</taxon>
        <taxon>Sphingobacterium</taxon>
    </lineage>
</organism>
<dbReference type="Gene3D" id="1.10.10.10">
    <property type="entry name" value="Winged helix-like DNA-binding domain superfamily/Winged helix DNA-binding domain"/>
    <property type="match status" value="1"/>
</dbReference>
<comment type="domain">
    <text evidence="9">Has 3 domains, the large (RuvB-L) and small ATPase (RuvB-S) domains and the C-terminal head (RuvB-H) domain. The head domain binds DNA, while the ATPase domains jointly bind ATP, ADP or are empty depending on the state of the subunit in the translocation cycle. During a single DNA translocation step the structure of each domain remains the same, but their relative positions change.</text>
</comment>
<dbReference type="InterPro" id="IPR036390">
    <property type="entry name" value="WH_DNA-bd_sf"/>
</dbReference>
<comment type="caution">
    <text evidence="9">Lacks conserved residue(s) required for the propagation of feature annotation.</text>
</comment>
<keyword evidence="4 9" id="KW-0378">Hydrolase</keyword>
<evidence type="ECO:0000313" key="12">
    <source>
        <dbReference type="Proteomes" id="UP001221558"/>
    </source>
</evidence>
<dbReference type="Gene3D" id="1.10.8.60">
    <property type="match status" value="1"/>
</dbReference>
<feature type="binding site" evidence="9">
    <location>
        <position position="184"/>
    </location>
    <ligand>
        <name>ATP</name>
        <dbReference type="ChEBI" id="CHEBI:30616"/>
    </ligand>
</feature>
<sequence>MNEHLDPNPERLNPIDKDLERALRPQAFEDFTGQEKILENLSIFVRAAKLRGEALDHVLLHGPPGLGKTTLSNIIANEMGVNIKITSGPVLDKPGDLAGLLTNLEEGDVLFIDEIHRLSPLVEEYLYSAMEDFKIDITLETGPNARSVQISLNPFTLIGATTRSGLLTAPLRARFGINARLQYYDAKLLTTIVLRSSTILNTPISDEGAYEIARRSRGTPRIANALLRRTRDFAQIKGNGSVDRSIAQYALNALNVDENGLDEMDNRILTTIIDKFKGGPVGLKTIATAVGEDEGTIEEVYEPFLIQEGYLMRTSRGRECTEAAYKHLGRISLTKGNTLF</sequence>
<evidence type="ECO:0000256" key="1">
    <source>
        <dbReference type="ARBA" id="ARBA00022490"/>
    </source>
</evidence>
<dbReference type="EC" id="3.6.4.-" evidence="9"/>
<evidence type="ECO:0000259" key="10">
    <source>
        <dbReference type="SMART" id="SM00382"/>
    </source>
</evidence>
<feature type="binding site" evidence="9">
    <location>
        <position position="69"/>
    </location>
    <ligand>
        <name>Mg(2+)</name>
        <dbReference type="ChEBI" id="CHEBI:18420"/>
    </ligand>
</feature>
<proteinExistence type="inferred from homology"/>
<keyword evidence="8 9" id="KW-0234">DNA repair</keyword>
<keyword evidence="2 9" id="KW-0547">Nucleotide-binding</keyword>
<accession>A0ABY7WMP2</accession>
<gene>
    <name evidence="9 11" type="primary">ruvB</name>
    <name evidence="11" type="ORF">PQ465_09875</name>
</gene>
<dbReference type="InterPro" id="IPR008823">
    <property type="entry name" value="RuvB_wg_C"/>
</dbReference>
<evidence type="ECO:0000256" key="6">
    <source>
        <dbReference type="ARBA" id="ARBA00023125"/>
    </source>
</evidence>
<dbReference type="InterPro" id="IPR041445">
    <property type="entry name" value="AAA_lid_4"/>
</dbReference>
<dbReference type="CDD" id="cd00009">
    <property type="entry name" value="AAA"/>
    <property type="match status" value="1"/>
</dbReference>
<dbReference type="InterPro" id="IPR004605">
    <property type="entry name" value="DNA_helicase_Holl-junc_RuvB"/>
</dbReference>
<feature type="binding site" evidence="9">
    <location>
        <position position="318"/>
    </location>
    <ligand>
        <name>DNA</name>
        <dbReference type="ChEBI" id="CHEBI:16991"/>
    </ligand>
</feature>
<protein>
    <recommendedName>
        <fullName evidence="9">Holliday junction branch migration complex subunit RuvB</fullName>
        <ecNumber evidence="9">3.6.4.-</ecNumber>
    </recommendedName>
</protein>
<comment type="subunit">
    <text evidence="9">Homohexamer. Forms an RuvA(8)-RuvB(12)-Holliday junction (HJ) complex. HJ DNA is sandwiched between 2 RuvA tetramers; dsDNA enters through RuvA and exits via RuvB. An RuvB hexamer assembles on each DNA strand where it exits the tetramer. Each RuvB hexamer is contacted by two RuvA subunits (via domain III) on 2 adjacent RuvB subunits; this complex drives branch migration. In the full resolvosome a probable DNA-RuvA(4)-RuvB(12)-RuvC(2) complex forms which resolves the HJ.</text>
</comment>
<comment type="function">
    <text evidence="9">The RuvA-RuvB-RuvC complex processes Holliday junction (HJ) DNA during genetic recombination and DNA repair, while the RuvA-RuvB complex plays an important role in the rescue of blocked DNA replication forks via replication fork reversal (RFR). RuvA specifically binds to HJ cruciform DNA, conferring on it an open structure. The RuvB hexamer acts as an ATP-dependent pump, pulling dsDNA into and through the RuvAB complex. RuvB forms 2 homohexamers on either side of HJ DNA bound by 1 or 2 RuvA tetramers; 4 subunits per hexamer contact DNA at a time. Coordinated motions by a converter formed by DNA-disengaged RuvB subunits stimulates ATP hydrolysis and nucleotide exchange. Immobilization of the converter enables RuvB to convert the ATP-contained energy into a lever motion, pulling 2 nucleotides of DNA out of the RuvA tetramer per ATP hydrolyzed, thus driving DNA branch migration. The RuvB motors rotate together with the DNA substrate, which together with the progressing nucleotide cycle form the mechanistic basis for DNA recombination by continuous HJ branch migration. Branch migration allows RuvC to scan DNA until it finds its consensus sequence, where it cleaves and resolves cruciform DNA.</text>
</comment>
<keyword evidence="1 9" id="KW-0963">Cytoplasm</keyword>
<feature type="region of interest" description="Head domain (RuvB-H)" evidence="9">
    <location>
        <begin position="258"/>
        <end position="340"/>
    </location>
</feature>
<feature type="binding site" evidence="9">
    <location>
        <position position="68"/>
    </location>
    <ligand>
        <name>ATP</name>
        <dbReference type="ChEBI" id="CHEBI:30616"/>
    </ligand>
</feature>
<dbReference type="EMBL" id="CP117880">
    <property type="protein sequence ID" value="WDF70848.1"/>
    <property type="molecule type" value="Genomic_DNA"/>
</dbReference>
<dbReference type="InterPro" id="IPR003593">
    <property type="entry name" value="AAA+_ATPase"/>
</dbReference>
<evidence type="ECO:0000256" key="8">
    <source>
        <dbReference type="ARBA" id="ARBA00023204"/>
    </source>
</evidence>
<evidence type="ECO:0000256" key="7">
    <source>
        <dbReference type="ARBA" id="ARBA00023172"/>
    </source>
</evidence>
<evidence type="ECO:0000256" key="2">
    <source>
        <dbReference type="ARBA" id="ARBA00022741"/>
    </source>
</evidence>
<keyword evidence="12" id="KW-1185">Reference proteome</keyword>
<evidence type="ECO:0000313" key="11">
    <source>
        <dbReference type="EMBL" id="WDF70848.1"/>
    </source>
</evidence>
<feature type="domain" description="AAA+ ATPase" evidence="10">
    <location>
        <begin position="54"/>
        <end position="185"/>
    </location>
</feature>
<dbReference type="InterPro" id="IPR036388">
    <property type="entry name" value="WH-like_DNA-bd_sf"/>
</dbReference>
<dbReference type="NCBIfam" id="NF000868">
    <property type="entry name" value="PRK00080.1"/>
    <property type="match status" value="1"/>
</dbReference>
<dbReference type="HAMAP" id="MF_00016">
    <property type="entry name" value="DNA_HJ_migration_RuvB"/>
    <property type="match status" value="1"/>
</dbReference>
<keyword evidence="7 9" id="KW-0233">DNA recombination</keyword>
<feature type="binding site" evidence="9">
    <location>
        <position position="65"/>
    </location>
    <ligand>
        <name>ATP</name>
        <dbReference type="ChEBI" id="CHEBI:30616"/>
    </ligand>
</feature>
<keyword evidence="5 9" id="KW-0067">ATP-binding</keyword>
<feature type="binding site" evidence="9">
    <location>
        <position position="70"/>
    </location>
    <ligand>
        <name>ATP</name>
        <dbReference type="ChEBI" id="CHEBI:30616"/>
    </ligand>
</feature>
<feature type="binding site" evidence="9">
    <location>
        <position position="69"/>
    </location>
    <ligand>
        <name>ATP</name>
        <dbReference type="ChEBI" id="CHEBI:30616"/>
    </ligand>
</feature>
<feature type="binding site" evidence="9">
    <location>
        <position position="23"/>
    </location>
    <ligand>
        <name>ATP</name>
        <dbReference type="ChEBI" id="CHEBI:30616"/>
    </ligand>
</feature>
<dbReference type="GO" id="GO:0003678">
    <property type="term" value="F:DNA helicase activity"/>
    <property type="evidence" value="ECO:0007669"/>
    <property type="project" value="UniProtKB-EC"/>
</dbReference>
<feature type="binding site" evidence="9">
    <location>
        <position position="24"/>
    </location>
    <ligand>
        <name>ATP</name>
        <dbReference type="ChEBI" id="CHEBI:30616"/>
    </ligand>
</feature>
<dbReference type="Pfam" id="PF05496">
    <property type="entry name" value="RuvB_N"/>
    <property type="match status" value="1"/>
</dbReference>
<dbReference type="GO" id="GO:0016787">
    <property type="term" value="F:hydrolase activity"/>
    <property type="evidence" value="ECO:0007669"/>
    <property type="project" value="UniProtKB-KW"/>
</dbReference>
<keyword evidence="6 9" id="KW-0238">DNA-binding</keyword>
<dbReference type="SMART" id="SM00382">
    <property type="entry name" value="AAA"/>
    <property type="match status" value="1"/>
</dbReference>
<dbReference type="Pfam" id="PF05491">
    <property type="entry name" value="WHD_RuvB"/>
    <property type="match status" value="1"/>
</dbReference>
<feature type="binding site" evidence="9">
    <location>
        <position position="221"/>
    </location>
    <ligand>
        <name>ATP</name>
        <dbReference type="ChEBI" id="CHEBI:30616"/>
    </ligand>
</feature>
<dbReference type="PANTHER" id="PTHR42848">
    <property type="match status" value="1"/>
</dbReference>
<comment type="catalytic activity">
    <reaction evidence="9">
        <text>ATP + H2O = ADP + phosphate + H(+)</text>
        <dbReference type="Rhea" id="RHEA:13065"/>
        <dbReference type="ChEBI" id="CHEBI:15377"/>
        <dbReference type="ChEBI" id="CHEBI:15378"/>
        <dbReference type="ChEBI" id="CHEBI:30616"/>
        <dbReference type="ChEBI" id="CHEBI:43474"/>
        <dbReference type="ChEBI" id="CHEBI:456216"/>
    </reaction>
</comment>
<reference evidence="11 12" key="1">
    <citation type="submission" date="2023-02" db="EMBL/GenBank/DDBJ databases">
        <title>Genome sequence of Sphingobacterium sp. KACC 22765.</title>
        <authorList>
            <person name="Kim S."/>
            <person name="Heo J."/>
            <person name="Kwon S.-W."/>
        </authorList>
    </citation>
    <scope>NUCLEOTIDE SEQUENCE [LARGE SCALE GENOMIC DNA]</scope>
    <source>
        <strain evidence="11 12">KACC 22765</strain>
    </source>
</reference>
<dbReference type="SUPFAM" id="SSF46785">
    <property type="entry name" value="Winged helix' DNA-binding domain"/>
    <property type="match status" value="1"/>
</dbReference>
<dbReference type="NCBIfam" id="TIGR00635">
    <property type="entry name" value="ruvB"/>
    <property type="match status" value="1"/>
</dbReference>
<dbReference type="RefSeq" id="WP_274269550.1">
    <property type="nucleotide sequence ID" value="NZ_CP117880.1"/>
</dbReference>
<dbReference type="InterPro" id="IPR027417">
    <property type="entry name" value="P-loop_NTPase"/>
</dbReference>
<evidence type="ECO:0000256" key="5">
    <source>
        <dbReference type="ARBA" id="ARBA00022840"/>
    </source>
</evidence>
<evidence type="ECO:0000256" key="4">
    <source>
        <dbReference type="ARBA" id="ARBA00022801"/>
    </source>
</evidence>